<feature type="domain" description="HMA" evidence="2">
    <location>
        <begin position="2"/>
        <end position="68"/>
    </location>
</feature>
<dbReference type="CDD" id="cd00371">
    <property type="entry name" value="HMA"/>
    <property type="match status" value="1"/>
</dbReference>
<dbReference type="KEGG" id="rbu:PG1C_13640"/>
<name>A0A0C5JBS3_9PROT</name>
<accession>A0A0C5JBS3</accession>
<dbReference type="Gene3D" id="3.30.70.100">
    <property type="match status" value="1"/>
</dbReference>
<dbReference type="EMBL" id="CP010554">
    <property type="protein sequence ID" value="AJP49189.1"/>
    <property type="molecule type" value="Genomic_DNA"/>
</dbReference>
<dbReference type="PRINTS" id="PR00946">
    <property type="entry name" value="HGSCAVENGER"/>
</dbReference>
<keyword evidence="1" id="KW-0479">Metal-binding</keyword>
<organism evidence="3 4">
    <name type="scientific">Rugosibacter aromaticivorans</name>
    <dbReference type="NCBI Taxonomy" id="1565605"/>
    <lineage>
        <taxon>Bacteria</taxon>
        <taxon>Pseudomonadati</taxon>
        <taxon>Pseudomonadota</taxon>
        <taxon>Betaproteobacteria</taxon>
        <taxon>Nitrosomonadales</taxon>
        <taxon>Sterolibacteriaceae</taxon>
        <taxon>Rugosibacter</taxon>
    </lineage>
</organism>
<dbReference type="PROSITE" id="PS50846">
    <property type="entry name" value="HMA_2"/>
    <property type="match status" value="1"/>
</dbReference>
<dbReference type="RefSeq" id="WP_202635303.1">
    <property type="nucleotide sequence ID" value="NZ_CP010554.1"/>
</dbReference>
<dbReference type="PANTHER" id="PTHR46594">
    <property type="entry name" value="P-TYPE CATION-TRANSPORTING ATPASE"/>
    <property type="match status" value="1"/>
</dbReference>
<dbReference type="SUPFAM" id="SSF55008">
    <property type="entry name" value="HMA, heavy metal-associated domain"/>
    <property type="match status" value="1"/>
</dbReference>
<reference evidence="3 4" key="1">
    <citation type="journal article" date="2015" name="Genome Announc.">
        <title>Complete Genome Sequence of a Novel Bacterium within the Family Rhodocyclaceae That Degrades Polycyclic Aromatic Hydrocarbons.</title>
        <authorList>
            <person name="Singleton D.R."/>
            <person name="Dickey A.N."/>
            <person name="Scholl E.H."/>
            <person name="Wright F.A."/>
            <person name="Aitken M.D."/>
        </authorList>
    </citation>
    <scope>NUCLEOTIDE SEQUENCE [LARGE SCALE GENOMIC DNA]</scope>
    <source>
        <strain evidence="4">PG1-Ca6</strain>
    </source>
</reference>
<protein>
    <recommendedName>
        <fullName evidence="2">HMA domain-containing protein</fullName>
    </recommendedName>
</protein>
<evidence type="ECO:0000313" key="4">
    <source>
        <dbReference type="Proteomes" id="UP000061603"/>
    </source>
</evidence>
<dbReference type="InterPro" id="IPR017969">
    <property type="entry name" value="Heavy-metal-associated_CS"/>
</dbReference>
<dbReference type="STRING" id="1565605.PG1C_13640"/>
<dbReference type="Proteomes" id="UP000061603">
    <property type="component" value="Chromosome"/>
</dbReference>
<dbReference type="HOGENOM" id="CLU_134973_10_3_4"/>
<dbReference type="Pfam" id="PF00403">
    <property type="entry name" value="HMA"/>
    <property type="match status" value="1"/>
</dbReference>
<dbReference type="GO" id="GO:0046872">
    <property type="term" value="F:metal ion binding"/>
    <property type="evidence" value="ECO:0007669"/>
    <property type="project" value="UniProtKB-KW"/>
</dbReference>
<dbReference type="FunFam" id="3.30.70.100:FF:000005">
    <property type="entry name" value="Copper-exporting P-type ATPase A"/>
    <property type="match status" value="1"/>
</dbReference>
<dbReference type="InterPro" id="IPR036163">
    <property type="entry name" value="HMA_dom_sf"/>
</dbReference>
<dbReference type="InterPro" id="IPR001802">
    <property type="entry name" value="MerP/CopZ"/>
</dbReference>
<sequence>METLTLKVDGMTCGGCVASVTRVIEALDGVAKVAVSLEQAQVVMEADTAKVDRAQLVQAIEDAGFEAT</sequence>
<evidence type="ECO:0000313" key="3">
    <source>
        <dbReference type="EMBL" id="AJP49189.1"/>
    </source>
</evidence>
<dbReference type="InterPro" id="IPR006121">
    <property type="entry name" value="HMA_dom"/>
</dbReference>
<evidence type="ECO:0000259" key="2">
    <source>
        <dbReference type="PROSITE" id="PS50846"/>
    </source>
</evidence>
<dbReference type="AlphaFoldDB" id="A0A0C5JBS3"/>
<keyword evidence="4" id="KW-1185">Reference proteome</keyword>
<evidence type="ECO:0000256" key="1">
    <source>
        <dbReference type="ARBA" id="ARBA00022723"/>
    </source>
</evidence>
<dbReference type="PROSITE" id="PS01047">
    <property type="entry name" value="HMA_1"/>
    <property type="match status" value="1"/>
</dbReference>
<dbReference type="PANTHER" id="PTHR46594:SF4">
    <property type="entry name" value="P-TYPE CATION-TRANSPORTING ATPASE"/>
    <property type="match status" value="1"/>
</dbReference>
<proteinExistence type="predicted"/>
<gene>
    <name evidence="3" type="ORF">PG1C_13640</name>
</gene>